<proteinExistence type="inferred from homology"/>
<keyword evidence="6" id="KW-1185">Reference proteome</keyword>
<dbReference type="PROSITE" id="PS51462">
    <property type="entry name" value="NUDIX"/>
    <property type="match status" value="1"/>
</dbReference>
<keyword evidence="3 5" id="KW-0378">Hydrolase</keyword>
<dbReference type="Gene3D" id="3.90.79.10">
    <property type="entry name" value="Nucleoside Triphosphate Pyrophosphohydrolase"/>
    <property type="match status" value="1"/>
</dbReference>
<evidence type="ECO:0000256" key="1">
    <source>
        <dbReference type="ARBA" id="ARBA00001936"/>
    </source>
</evidence>
<dbReference type="InterPro" id="IPR020084">
    <property type="entry name" value="NUDIX_hydrolase_CS"/>
</dbReference>
<evidence type="ECO:0000259" key="4">
    <source>
        <dbReference type="PROSITE" id="PS51462"/>
    </source>
</evidence>
<name>Q9YVU2_MSEPV</name>
<dbReference type="PIR" id="T28311">
    <property type="entry name" value="T28311"/>
</dbReference>
<evidence type="ECO:0000256" key="3">
    <source>
        <dbReference type="ARBA" id="ARBA00022801"/>
    </source>
</evidence>
<dbReference type="RefSeq" id="NP_048221.1">
    <property type="nucleotide sequence ID" value="NC_001993.1"/>
</dbReference>
<organismHost>
    <name type="scientific">Melanoplus sanguinipes</name>
    <name type="common">Migratory grasshopper</name>
    <dbReference type="NCBI Taxonomy" id="65742"/>
</organismHost>
<organism evidence="5 6">
    <name type="scientific">Melanoplus sanguinipes entomopoxvirus</name>
    <name type="common">MsEPV</name>
    <dbReference type="NCBI Taxonomy" id="83191"/>
    <lineage>
        <taxon>Viruses</taxon>
        <taxon>Varidnaviria</taxon>
        <taxon>Bamfordvirae</taxon>
        <taxon>Nucleocytoviricota</taxon>
        <taxon>Pokkesviricetes</taxon>
        <taxon>Chitovirales</taxon>
        <taxon>Poxviridae</taxon>
        <taxon>Entomopoxvirinae</taxon>
        <taxon>Deltaentomopoxvirus</taxon>
        <taxon>Deltaentomopoxvirus msanguinipes</taxon>
    </lineage>
</organism>
<dbReference type="SUPFAM" id="SSF55811">
    <property type="entry name" value="Nudix"/>
    <property type="match status" value="1"/>
</dbReference>
<dbReference type="InterPro" id="IPR015797">
    <property type="entry name" value="NUDIX_hydrolase-like_dom_sf"/>
</dbReference>
<sequence>MSSQIYEIETYSEKRIIEIKNFYGFENIPEPSKNTTFNIVFITADDKIVFGKRKDSYYFDILHRLTIKKKEVSNTTLRYFCCLFQNLNIDEKFYILKGIPKDSRYKNIIKFISTHFGNFLEYLKKNNKIKDIDKIMLLNCNDNNKLTKYHYFTKLYIDDNINKYFNIIDYKDINNRTKKINKTLVLPGGKPINKESIIDTIKRETKEELNINLNNIDVSKTYYADTTIYDKIVYKTFHDITFIANIPLTSYDILLYFKPNREVSDVYFININDINYKKLLILAQCILIM</sequence>
<gene>
    <name evidence="5" type="primary">MSV150</name>
</gene>
<dbReference type="EMBL" id="AF063866">
    <property type="protein sequence ID" value="AAC97785.1"/>
    <property type="molecule type" value="Genomic_DNA"/>
</dbReference>
<reference evidence="5 6" key="1">
    <citation type="journal article" date="1999" name="J. Virol.">
        <title>The genome of Melanoplus sanguinipes entomopoxvirus.</title>
        <authorList>
            <person name="Afonso C.L."/>
            <person name="Tulman E.R."/>
            <person name="Lu Z."/>
            <person name="Oma E."/>
            <person name="Kutish G.F."/>
            <person name="Rock D.L."/>
        </authorList>
    </citation>
    <scope>NUCLEOTIDE SEQUENCE [LARGE SCALE GENOMIC DNA]</scope>
    <source>
        <strain evidence="5">Tucson</strain>
    </source>
</reference>
<dbReference type="KEGG" id="vg:1449780"/>
<dbReference type="OrthoDB" id="12271at10239"/>
<evidence type="ECO:0000313" key="6">
    <source>
        <dbReference type="Proteomes" id="UP000172353"/>
    </source>
</evidence>
<accession>Q9YVU2</accession>
<dbReference type="InterPro" id="IPR000086">
    <property type="entry name" value="NUDIX_hydrolase_dom"/>
</dbReference>
<evidence type="ECO:0000256" key="2">
    <source>
        <dbReference type="ARBA" id="ARBA00005582"/>
    </source>
</evidence>
<comment type="cofactor">
    <cofactor evidence="1">
        <name>Mn(2+)</name>
        <dbReference type="ChEBI" id="CHEBI:29035"/>
    </cofactor>
</comment>
<dbReference type="Proteomes" id="UP000172353">
    <property type="component" value="Segment"/>
</dbReference>
<dbReference type="PROSITE" id="PS00893">
    <property type="entry name" value="NUDIX_BOX"/>
    <property type="match status" value="1"/>
</dbReference>
<evidence type="ECO:0000313" key="5">
    <source>
        <dbReference type="EMBL" id="AAC97785.1"/>
    </source>
</evidence>
<dbReference type="GO" id="GO:0016787">
    <property type="term" value="F:hydrolase activity"/>
    <property type="evidence" value="ECO:0007669"/>
    <property type="project" value="UniProtKB-KW"/>
</dbReference>
<feature type="domain" description="Nudix hydrolase" evidence="4">
    <location>
        <begin position="32"/>
        <end position="289"/>
    </location>
</feature>
<protein>
    <submittedName>
        <fullName evidence="5">ORF MSV150 putative NTP pyrophosphohydrolase mutT motif homolog (Vaccinia D10R), similar to SW:P32817</fullName>
    </submittedName>
</protein>
<dbReference type="GeneID" id="1449780"/>
<comment type="similarity">
    <text evidence="2">Belongs to the Nudix hydrolase family.</text>
</comment>